<name>A0A6M0IGH0_9BACT</name>
<dbReference type="PANTHER" id="PTHR30026">
    <property type="entry name" value="OUTER MEMBRANE PROTEIN TOLC"/>
    <property type="match status" value="1"/>
</dbReference>
<evidence type="ECO:0000256" key="1">
    <source>
        <dbReference type="ARBA" id="ARBA00004442"/>
    </source>
</evidence>
<dbReference type="EMBL" id="JAAGNZ010000001">
    <property type="protein sequence ID" value="NEU66957.1"/>
    <property type="molecule type" value="Genomic_DNA"/>
</dbReference>
<dbReference type="AlphaFoldDB" id="A0A6M0IGH0"/>
<keyword evidence="5" id="KW-0998">Cell outer membrane</keyword>
<sequence length="275" mass="30675">MKKARIDRHVRLSRHCVLGLVLLLAGHTTSYGQQAIATPNAAVKSSLTATTVAPIDSMTFDFNRDIAQQLIPFDEIYKLALAYSPSVKFEGAVSNSQMAAFQLSKLQVLQNVTGFANYSTGNQAILSTGTNASDQLGQISNGYRAGVNVAFSVHDLFGRPQQVRLARANYEATKERRRIAEIQLKRDLFNMYQDLLLAQKILQIRLRDDQASLAAYRIGEVELQKGKITPETHAFNSNRYAETKSTVEQAKTQFIKNIYALELFVGVPIYQLKRS</sequence>
<dbReference type="Proteomes" id="UP000477386">
    <property type="component" value="Unassembled WGS sequence"/>
</dbReference>
<evidence type="ECO:0000313" key="6">
    <source>
        <dbReference type="EMBL" id="NEU66957.1"/>
    </source>
</evidence>
<keyword evidence="7" id="KW-1185">Reference proteome</keyword>
<dbReference type="PANTHER" id="PTHR30026:SF20">
    <property type="entry name" value="OUTER MEMBRANE PROTEIN TOLC"/>
    <property type="match status" value="1"/>
</dbReference>
<keyword evidence="3" id="KW-0812">Transmembrane</keyword>
<evidence type="ECO:0000313" key="7">
    <source>
        <dbReference type="Proteomes" id="UP000477386"/>
    </source>
</evidence>
<comment type="subcellular location">
    <subcellularLocation>
        <location evidence="1">Cell outer membrane</location>
    </subcellularLocation>
</comment>
<keyword evidence="2" id="KW-1134">Transmembrane beta strand</keyword>
<dbReference type="GO" id="GO:0015562">
    <property type="term" value="F:efflux transmembrane transporter activity"/>
    <property type="evidence" value="ECO:0007669"/>
    <property type="project" value="InterPro"/>
</dbReference>
<organism evidence="6 7">
    <name type="scientific">Spirosoma agri</name>
    <dbReference type="NCBI Taxonomy" id="1987381"/>
    <lineage>
        <taxon>Bacteria</taxon>
        <taxon>Pseudomonadati</taxon>
        <taxon>Bacteroidota</taxon>
        <taxon>Cytophagia</taxon>
        <taxon>Cytophagales</taxon>
        <taxon>Cytophagaceae</taxon>
        <taxon>Spirosoma</taxon>
    </lineage>
</organism>
<gene>
    <name evidence="6" type="ORF">GK091_08700</name>
</gene>
<keyword evidence="4" id="KW-0472">Membrane</keyword>
<proteinExistence type="predicted"/>
<comment type="caution">
    <text evidence="6">The sequence shown here is derived from an EMBL/GenBank/DDBJ whole genome shotgun (WGS) entry which is preliminary data.</text>
</comment>
<reference evidence="6 7" key="1">
    <citation type="submission" date="2020-02" db="EMBL/GenBank/DDBJ databases">
        <title>Draft genome sequence of two Spirosoma agri KCTC 52727 and Spirosoma terrae KCTC 52035.</title>
        <authorList>
            <person name="Rojas J."/>
            <person name="Ambika Manirajan B."/>
            <person name="Ratering S."/>
            <person name="Suarez C."/>
            <person name="Schnell S."/>
        </authorList>
    </citation>
    <scope>NUCLEOTIDE SEQUENCE [LARGE SCALE GENOMIC DNA]</scope>
    <source>
        <strain evidence="6 7">KCTC 52727</strain>
    </source>
</reference>
<dbReference type="GO" id="GO:0009279">
    <property type="term" value="C:cell outer membrane"/>
    <property type="evidence" value="ECO:0007669"/>
    <property type="project" value="UniProtKB-SubCell"/>
</dbReference>
<dbReference type="SUPFAM" id="SSF56954">
    <property type="entry name" value="Outer membrane efflux proteins (OEP)"/>
    <property type="match status" value="1"/>
</dbReference>
<dbReference type="InterPro" id="IPR051906">
    <property type="entry name" value="TolC-like"/>
</dbReference>
<evidence type="ECO:0000256" key="5">
    <source>
        <dbReference type="ARBA" id="ARBA00023237"/>
    </source>
</evidence>
<evidence type="ECO:0000256" key="2">
    <source>
        <dbReference type="ARBA" id="ARBA00022452"/>
    </source>
</evidence>
<accession>A0A6M0IGH0</accession>
<evidence type="ECO:0000256" key="3">
    <source>
        <dbReference type="ARBA" id="ARBA00022692"/>
    </source>
</evidence>
<dbReference type="GO" id="GO:1990281">
    <property type="term" value="C:efflux pump complex"/>
    <property type="evidence" value="ECO:0007669"/>
    <property type="project" value="TreeGrafter"/>
</dbReference>
<dbReference type="GO" id="GO:0015288">
    <property type="term" value="F:porin activity"/>
    <property type="evidence" value="ECO:0007669"/>
    <property type="project" value="TreeGrafter"/>
</dbReference>
<dbReference type="Gene3D" id="1.20.1600.10">
    <property type="entry name" value="Outer membrane efflux proteins (OEP)"/>
    <property type="match status" value="1"/>
</dbReference>
<evidence type="ECO:0000256" key="4">
    <source>
        <dbReference type="ARBA" id="ARBA00023136"/>
    </source>
</evidence>
<protein>
    <submittedName>
        <fullName evidence="6">TolC family protein</fullName>
    </submittedName>
</protein>